<gene>
    <name evidence="4" type="ORF">GCM10010946_18380</name>
</gene>
<keyword evidence="5" id="KW-1185">Reference proteome</keyword>
<dbReference type="Proteomes" id="UP000653343">
    <property type="component" value="Unassembled WGS sequence"/>
</dbReference>
<name>A0ABQ2XY02_9BURK</name>
<keyword evidence="4" id="KW-0808">Transferase</keyword>
<evidence type="ECO:0000313" key="4">
    <source>
        <dbReference type="EMBL" id="GGX40392.1"/>
    </source>
</evidence>
<comment type="caution">
    <text evidence="4">The sequence shown here is derived from an EMBL/GenBank/DDBJ whole genome shotgun (WGS) entry which is preliminary data.</text>
</comment>
<keyword evidence="4" id="KW-0032">Aminotransferase</keyword>
<evidence type="ECO:0000256" key="2">
    <source>
        <dbReference type="ARBA" id="ARBA00037999"/>
    </source>
</evidence>
<dbReference type="InterPro" id="IPR015424">
    <property type="entry name" value="PyrdxlP-dep_Trfase"/>
</dbReference>
<organism evidence="4 5">
    <name type="scientific">Undibacterium squillarum</name>
    <dbReference type="NCBI Taxonomy" id="1131567"/>
    <lineage>
        <taxon>Bacteria</taxon>
        <taxon>Pseudomonadati</taxon>
        <taxon>Pseudomonadota</taxon>
        <taxon>Betaproteobacteria</taxon>
        <taxon>Burkholderiales</taxon>
        <taxon>Oxalobacteraceae</taxon>
        <taxon>Undibacterium</taxon>
    </lineage>
</organism>
<dbReference type="PIRSF" id="PIRSF000390">
    <property type="entry name" value="PLP_StrS"/>
    <property type="match status" value="1"/>
</dbReference>
<accession>A0ABQ2XY02</accession>
<dbReference type="RefSeq" id="WP_189356888.1">
    <property type="nucleotide sequence ID" value="NZ_BMYU01000004.1"/>
</dbReference>
<reference evidence="5" key="1">
    <citation type="journal article" date="2019" name="Int. J. Syst. Evol. Microbiol.">
        <title>The Global Catalogue of Microorganisms (GCM) 10K type strain sequencing project: providing services to taxonomists for standard genome sequencing and annotation.</title>
        <authorList>
            <consortium name="The Broad Institute Genomics Platform"/>
            <consortium name="The Broad Institute Genome Sequencing Center for Infectious Disease"/>
            <person name="Wu L."/>
            <person name="Ma J."/>
        </authorList>
    </citation>
    <scope>NUCLEOTIDE SEQUENCE [LARGE SCALE GENOMIC DNA]</scope>
    <source>
        <strain evidence="5">KCTC 23917</strain>
    </source>
</reference>
<dbReference type="EMBL" id="BMYU01000004">
    <property type="protein sequence ID" value="GGX40392.1"/>
    <property type="molecule type" value="Genomic_DNA"/>
</dbReference>
<evidence type="ECO:0000256" key="3">
    <source>
        <dbReference type="RuleBase" id="RU004508"/>
    </source>
</evidence>
<dbReference type="GO" id="GO:0008483">
    <property type="term" value="F:transaminase activity"/>
    <property type="evidence" value="ECO:0007669"/>
    <property type="project" value="UniProtKB-KW"/>
</dbReference>
<evidence type="ECO:0000313" key="5">
    <source>
        <dbReference type="Proteomes" id="UP000653343"/>
    </source>
</evidence>
<comment type="similarity">
    <text evidence="2 3">Belongs to the DegT/DnrJ/EryC1 family.</text>
</comment>
<dbReference type="PANTHER" id="PTHR30244">
    <property type="entry name" value="TRANSAMINASE"/>
    <property type="match status" value="1"/>
</dbReference>
<dbReference type="InterPro" id="IPR015421">
    <property type="entry name" value="PyrdxlP-dep_Trfase_major"/>
</dbReference>
<proteinExistence type="inferred from homology"/>
<dbReference type="PANTHER" id="PTHR30244:SF9">
    <property type="entry name" value="PROTEIN RV3402C"/>
    <property type="match status" value="1"/>
</dbReference>
<dbReference type="Gene3D" id="3.40.640.10">
    <property type="entry name" value="Type I PLP-dependent aspartate aminotransferase-like (Major domain)"/>
    <property type="match status" value="1"/>
</dbReference>
<dbReference type="SUPFAM" id="SSF53383">
    <property type="entry name" value="PLP-dependent transferases"/>
    <property type="match status" value="1"/>
</dbReference>
<dbReference type="Pfam" id="PF01041">
    <property type="entry name" value="DegT_DnrJ_EryC1"/>
    <property type="match status" value="1"/>
</dbReference>
<evidence type="ECO:0000256" key="1">
    <source>
        <dbReference type="ARBA" id="ARBA00022898"/>
    </source>
</evidence>
<dbReference type="CDD" id="cd00616">
    <property type="entry name" value="AHBA_syn"/>
    <property type="match status" value="1"/>
</dbReference>
<protein>
    <submittedName>
        <fullName evidence="4">Aminotransferase</fullName>
    </submittedName>
</protein>
<dbReference type="InterPro" id="IPR000653">
    <property type="entry name" value="DegT/StrS_aminotransferase"/>
</dbReference>
<sequence length="374" mass="41875">MSHDPVYVTRPFLPPLEELIPDFSNIWETRVLTNSGPYHMALEKALAEYLEVEYVSLFCNATIALVTALQALNVKGEVITTPYSFVATSHSLLWNNIQPVFADIDPVSLNLDPDAIERAITERTTAIMPVHCYGVPCDTDAIQKIADKYKLHVIYDAAHAFGVKRASGNLFAAGDISVLSFHATKVFNTLEGGAIICRTPEMKRHIDHLKNFGFVDEVTVVEAGINGKMNEIQAAIGLHQLNYLEEALCRRRLIDTQYRQAFSKVEGVTCMAVCNESISNCAYFPVLIHDNYPVTRDALYALLREHNIFARRYFFPLISDFDMYRHLPSANPANLPVAGQIASKVLCLPIYPELSDEDLQRIITLVQNPSGEKK</sequence>
<keyword evidence="1 3" id="KW-0663">Pyridoxal phosphate</keyword>